<evidence type="ECO:0000256" key="2">
    <source>
        <dbReference type="ARBA" id="ARBA00022645"/>
    </source>
</evidence>
<evidence type="ECO:0000313" key="8">
    <source>
        <dbReference type="Proteomes" id="UP000663831"/>
    </source>
</evidence>
<dbReference type="Pfam" id="PF00450">
    <property type="entry name" value="Peptidase_S10"/>
    <property type="match status" value="1"/>
</dbReference>
<organism evidence="7 8">
    <name type="scientific">Rhizoctonia solani</name>
    <dbReference type="NCBI Taxonomy" id="456999"/>
    <lineage>
        <taxon>Eukaryota</taxon>
        <taxon>Fungi</taxon>
        <taxon>Dikarya</taxon>
        <taxon>Basidiomycota</taxon>
        <taxon>Agaricomycotina</taxon>
        <taxon>Agaricomycetes</taxon>
        <taxon>Cantharellales</taxon>
        <taxon>Ceratobasidiaceae</taxon>
        <taxon>Rhizoctonia</taxon>
    </lineage>
</organism>
<keyword evidence="2 6" id="KW-0121">Carboxypeptidase</keyword>
<evidence type="ECO:0000256" key="5">
    <source>
        <dbReference type="ARBA" id="ARBA00023180"/>
    </source>
</evidence>
<dbReference type="Gene3D" id="1.10.287.410">
    <property type="match status" value="1"/>
</dbReference>
<sequence>MLPHVRVLGPWTPIFDSGSRGISSEVGPPFSTSITFAFLDTTSTSHIMRPLSLLGFVPFISFALAGQFPEFNGIVGGVPKDSATKATTLAATEPDAATLPTTITPGKLRYKENTGICEITPGVDQASGYADLTLSQSMWFWFFAARSNPDTAPLTIWLNGGPGSSSMIGLFQEMGPCRINQDGASVSRNPYSWNEYSNMLFIDQPIGVGYSRGETVVGTSKDAAIAVWKMLQIFFADAKFSEYASRDFAIWTESYGGHYGPIFASYFLDQNAAIAAGKITGVKINLKVLSIGNGLTDPHSQYPGYVKYAMSNPYHPLVNESTINSANNSLYQTGGCMDQIKACNKDISSDTVCAGAQLYCNQNVLAPLAGDYNVYDVRVKDQNYPYDITPLLTDSNFRKKIGAEKNWTMTNLQVYTNFAARGDWMRNSRSDLEKVINAGVRTLILAGDADYICNYMSFESMVDALQTRFTSEFKQQGWSDWTVAGVVTGQYKNAGAFSYLRVYQAGHEVPAYGNGKLEVGQAALVYFTQFMQGKTISSA</sequence>
<evidence type="ECO:0000256" key="4">
    <source>
        <dbReference type="ARBA" id="ARBA00022801"/>
    </source>
</evidence>
<accession>A0A8H3H2B5</accession>
<dbReference type="GO" id="GO:0004185">
    <property type="term" value="F:serine-type carboxypeptidase activity"/>
    <property type="evidence" value="ECO:0007669"/>
    <property type="project" value="UniProtKB-UniRule"/>
</dbReference>
<evidence type="ECO:0000256" key="6">
    <source>
        <dbReference type="RuleBase" id="RU361156"/>
    </source>
</evidence>
<protein>
    <recommendedName>
        <fullName evidence="6">Carboxypeptidase</fullName>
        <ecNumber evidence="6">3.4.16.-</ecNumber>
    </recommendedName>
</protein>
<dbReference type="InterPro" id="IPR029058">
    <property type="entry name" value="AB_hydrolase_fold"/>
</dbReference>
<name>A0A8H3H2B5_9AGAM</name>
<dbReference type="EC" id="3.4.16.-" evidence="6"/>
<dbReference type="SUPFAM" id="SSF53474">
    <property type="entry name" value="alpha/beta-Hydrolases"/>
    <property type="match status" value="1"/>
</dbReference>
<dbReference type="PANTHER" id="PTHR11802">
    <property type="entry name" value="SERINE PROTEASE FAMILY S10 SERINE CARBOXYPEPTIDASE"/>
    <property type="match status" value="1"/>
</dbReference>
<evidence type="ECO:0000256" key="1">
    <source>
        <dbReference type="ARBA" id="ARBA00009431"/>
    </source>
</evidence>
<dbReference type="EMBL" id="CAJMWV010003827">
    <property type="protein sequence ID" value="CAE6488692.1"/>
    <property type="molecule type" value="Genomic_DNA"/>
</dbReference>
<gene>
    <name evidence="7" type="ORF">RDB_LOCUS106629</name>
</gene>
<dbReference type="PROSITE" id="PS00131">
    <property type="entry name" value="CARBOXYPEPT_SER_SER"/>
    <property type="match status" value="1"/>
</dbReference>
<dbReference type="GO" id="GO:0000324">
    <property type="term" value="C:fungal-type vacuole"/>
    <property type="evidence" value="ECO:0007669"/>
    <property type="project" value="TreeGrafter"/>
</dbReference>
<evidence type="ECO:0000313" key="7">
    <source>
        <dbReference type="EMBL" id="CAE6488692.1"/>
    </source>
</evidence>
<dbReference type="PANTHER" id="PTHR11802:SF64">
    <property type="entry name" value="CARBOXYPEPTIDASE"/>
    <property type="match status" value="1"/>
</dbReference>
<dbReference type="InterPro" id="IPR018202">
    <property type="entry name" value="Ser_caboxypep_ser_AS"/>
</dbReference>
<proteinExistence type="inferred from homology"/>
<keyword evidence="5" id="KW-0325">Glycoprotein</keyword>
<keyword evidence="3 6" id="KW-0645">Protease</keyword>
<comment type="caution">
    <text evidence="7">The sequence shown here is derived from an EMBL/GenBank/DDBJ whole genome shotgun (WGS) entry which is preliminary data.</text>
</comment>
<dbReference type="AlphaFoldDB" id="A0A8H3H2B5"/>
<evidence type="ECO:0000256" key="3">
    <source>
        <dbReference type="ARBA" id="ARBA00022670"/>
    </source>
</evidence>
<comment type="similarity">
    <text evidence="1 6">Belongs to the peptidase S10 family.</text>
</comment>
<dbReference type="PRINTS" id="PR00724">
    <property type="entry name" value="CRBOXYPTASEC"/>
</dbReference>
<keyword evidence="4 6" id="KW-0378">Hydrolase</keyword>
<dbReference type="GO" id="GO:0006508">
    <property type="term" value="P:proteolysis"/>
    <property type="evidence" value="ECO:0007669"/>
    <property type="project" value="UniProtKB-KW"/>
</dbReference>
<dbReference type="Proteomes" id="UP000663831">
    <property type="component" value="Unassembled WGS sequence"/>
</dbReference>
<dbReference type="Gene3D" id="3.40.50.1820">
    <property type="entry name" value="alpha/beta hydrolase"/>
    <property type="match status" value="1"/>
</dbReference>
<reference evidence="7" key="1">
    <citation type="submission" date="2021-01" db="EMBL/GenBank/DDBJ databases">
        <authorList>
            <person name="Kaushik A."/>
        </authorList>
    </citation>
    <scope>NUCLEOTIDE SEQUENCE</scope>
    <source>
        <strain evidence="7">AG3-1AP</strain>
    </source>
</reference>
<dbReference type="InterPro" id="IPR001563">
    <property type="entry name" value="Peptidase_S10"/>
</dbReference>